<protein>
    <submittedName>
        <fullName evidence="1">Uncharacterized protein</fullName>
    </submittedName>
</protein>
<dbReference type="AlphaFoldDB" id="A0A4R2TWL2"/>
<gene>
    <name evidence="1" type="ORF">EDD79_10192</name>
</gene>
<reference evidence="1 2" key="1">
    <citation type="submission" date="2019-03" db="EMBL/GenBank/DDBJ databases">
        <title>Genomic Encyclopedia of Type Strains, Phase IV (KMG-IV): sequencing the most valuable type-strain genomes for metagenomic binning, comparative biology and taxonomic classification.</title>
        <authorList>
            <person name="Goeker M."/>
        </authorList>
    </citation>
    <scope>NUCLEOTIDE SEQUENCE [LARGE SCALE GENOMIC DNA]</scope>
    <source>
        <strain evidence="1 2">DSM 100013</strain>
    </source>
</reference>
<dbReference type="Proteomes" id="UP000295504">
    <property type="component" value="Unassembled WGS sequence"/>
</dbReference>
<name>A0A4R2TWL2_9FIRM</name>
<sequence length="80" mass="9288">MEIININEDIKVFCVTATSFPDGILDAHERIHKTITFSADRRYFGISRPERNVIVYKASAEELENESEEYDFESFIIKKG</sequence>
<comment type="caution">
    <text evidence="1">The sequence shown here is derived from an EMBL/GenBank/DDBJ whole genome shotgun (WGS) entry which is preliminary data.</text>
</comment>
<dbReference type="RefSeq" id="WP_207667883.1">
    <property type="nucleotide sequence ID" value="NZ_SLYC01000019.1"/>
</dbReference>
<accession>A0A4R2TWL2</accession>
<proteinExistence type="predicted"/>
<organism evidence="1 2">
    <name type="scientific">Serpentinicella alkaliphila</name>
    <dbReference type="NCBI Taxonomy" id="1734049"/>
    <lineage>
        <taxon>Bacteria</taxon>
        <taxon>Bacillati</taxon>
        <taxon>Bacillota</taxon>
        <taxon>Clostridia</taxon>
        <taxon>Peptostreptococcales</taxon>
        <taxon>Natronincolaceae</taxon>
        <taxon>Serpentinicella</taxon>
    </lineage>
</organism>
<evidence type="ECO:0000313" key="2">
    <source>
        <dbReference type="Proteomes" id="UP000295504"/>
    </source>
</evidence>
<dbReference type="EMBL" id="SLYC01000019">
    <property type="protein sequence ID" value="TCQ02029.1"/>
    <property type="molecule type" value="Genomic_DNA"/>
</dbReference>
<evidence type="ECO:0000313" key="1">
    <source>
        <dbReference type="EMBL" id="TCQ02029.1"/>
    </source>
</evidence>
<keyword evidence="2" id="KW-1185">Reference proteome</keyword>